<dbReference type="SUPFAM" id="SSF55945">
    <property type="entry name" value="TATA-box binding protein-like"/>
    <property type="match status" value="1"/>
</dbReference>
<dbReference type="Gene3D" id="3.30.310.40">
    <property type="match status" value="1"/>
</dbReference>
<dbReference type="GO" id="GO:0006285">
    <property type="term" value="P:base-excision repair, AP site formation"/>
    <property type="evidence" value="ECO:0007669"/>
    <property type="project" value="TreeGrafter"/>
</dbReference>
<dbReference type="CDD" id="cd00056">
    <property type="entry name" value="ENDO3c"/>
    <property type="match status" value="1"/>
</dbReference>
<evidence type="ECO:0000256" key="1">
    <source>
        <dbReference type="ARBA" id="ARBA00010679"/>
    </source>
</evidence>
<feature type="domain" description="HhH-GPD" evidence="10">
    <location>
        <begin position="289"/>
        <end position="439"/>
    </location>
</feature>
<reference evidence="11" key="1">
    <citation type="submission" date="2008-06" db="EMBL/GenBank/DDBJ databases">
        <authorList>
            <person name="Lorenzi H."/>
            <person name="Inman J."/>
            <person name="Miller J."/>
            <person name="Schobel S."/>
            <person name="Amedeo P."/>
            <person name="Caler E.V."/>
            <person name="da Silva J."/>
        </authorList>
    </citation>
    <scope>NUCLEOTIDE SEQUENCE [LARGE SCALE GENOMIC DNA]</scope>
    <source>
        <strain evidence="11">RN66</strain>
    </source>
</reference>
<accession>B6AB41</accession>
<dbReference type="VEuPathDB" id="CryptoDB:CMU_026000"/>
<dbReference type="RefSeq" id="XP_002139942.1">
    <property type="nucleotide sequence ID" value="XM_002139906.1"/>
</dbReference>
<dbReference type="InterPro" id="IPR011257">
    <property type="entry name" value="DNA_glycosylase"/>
</dbReference>
<dbReference type="eggNOG" id="KOG2875">
    <property type="taxonomic scope" value="Eukaryota"/>
</dbReference>
<gene>
    <name evidence="11" type="ORF">CMU_026000</name>
</gene>
<keyword evidence="7" id="KW-0511">Multifunctional enzyme</keyword>
<protein>
    <recommendedName>
        <fullName evidence="2">DNA-(apurinic or apyrimidinic site) lyase</fullName>
        <ecNumber evidence="2">4.2.99.18</ecNumber>
    </recommendedName>
</protein>
<evidence type="ECO:0000256" key="5">
    <source>
        <dbReference type="ARBA" id="ARBA00023204"/>
    </source>
</evidence>
<dbReference type="Pfam" id="PF07934">
    <property type="entry name" value="OGG_N"/>
    <property type="match status" value="1"/>
</dbReference>
<dbReference type="GO" id="GO:0006289">
    <property type="term" value="P:nucleotide-excision repair"/>
    <property type="evidence" value="ECO:0007669"/>
    <property type="project" value="InterPro"/>
</dbReference>
<evidence type="ECO:0000256" key="6">
    <source>
        <dbReference type="ARBA" id="ARBA00023239"/>
    </source>
</evidence>
<organism evidence="11 12">
    <name type="scientific">Cryptosporidium muris (strain RN66)</name>
    <dbReference type="NCBI Taxonomy" id="441375"/>
    <lineage>
        <taxon>Eukaryota</taxon>
        <taxon>Sar</taxon>
        <taxon>Alveolata</taxon>
        <taxon>Apicomplexa</taxon>
        <taxon>Conoidasida</taxon>
        <taxon>Coccidia</taxon>
        <taxon>Eucoccidiorida</taxon>
        <taxon>Eimeriorina</taxon>
        <taxon>Cryptosporidiidae</taxon>
        <taxon>Cryptosporidium</taxon>
    </lineage>
</organism>
<dbReference type="OrthoDB" id="238681at2759"/>
<dbReference type="GO" id="GO:0003684">
    <property type="term" value="F:damaged DNA binding"/>
    <property type="evidence" value="ECO:0007669"/>
    <property type="project" value="InterPro"/>
</dbReference>
<evidence type="ECO:0000256" key="3">
    <source>
        <dbReference type="ARBA" id="ARBA00022763"/>
    </source>
</evidence>
<keyword evidence="8 11" id="KW-0326">Glycosidase</keyword>
<evidence type="ECO:0000256" key="7">
    <source>
        <dbReference type="ARBA" id="ARBA00023268"/>
    </source>
</evidence>
<keyword evidence="4 11" id="KW-0378">Hydrolase</keyword>
<proteinExistence type="inferred from homology"/>
<dbReference type="Gene3D" id="1.10.1670.10">
    <property type="entry name" value="Helix-hairpin-Helix base-excision DNA repair enzymes (C-terminal)"/>
    <property type="match status" value="1"/>
</dbReference>
<dbReference type="Gene3D" id="1.10.340.30">
    <property type="entry name" value="Hypothetical protein, domain 2"/>
    <property type="match status" value="1"/>
</dbReference>
<evidence type="ECO:0000256" key="4">
    <source>
        <dbReference type="ARBA" id="ARBA00022801"/>
    </source>
</evidence>
<evidence type="ECO:0000256" key="2">
    <source>
        <dbReference type="ARBA" id="ARBA00012720"/>
    </source>
</evidence>
<dbReference type="InterPro" id="IPR052054">
    <property type="entry name" value="Oxidative_DNA_repair_enzyme"/>
</dbReference>
<dbReference type="EMBL" id="DS989727">
    <property type="protein sequence ID" value="EEA05593.1"/>
    <property type="molecule type" value="Genomic_DNA"/>
</dbReference>
<keyword evidence="12" id="KW-1185">Reference proteome</keyword>
<dbReference type="GO" id="GO:0034039">
    <property type="term" value="F:8-oxo-7,8-dihydroguanine DNA N-glycosylase activity"/>
    <property type="evidence" value="ECO:0007669"/>
    <property type="project" value="TreeGrafter"/>
</dbReference>
<dbReference type="GeneID" id="6995180"/>
<keyword evidence="5" id="KW-0234">DNA repair</keyword>
<dbReference type="InterPro" id="IPR012904">
    <property type="entry name" value="OGG_N"/>
</dbReference>
<dbReference type="SMART" id="SM00478">
    <property type="entry name" value="ENDO3c"/>
    <property type="match status" value="1"/>
</dbReference>
<evidence type="ECO:0000259" key="10">
    <source>
        <dbReference type="SMART" id="SM00478"/>
    </source>
</evidence>
<evidence type="ECO:0000313" key="11">
    <source>
        <dbReference type="EMBL" id="EEA05593.1"/>
    </source>
</evidence>
<dbReference type="AlphaFoldDB" id="B6AB41"/>
<dbReference type="GO" id="GO:0140078">
    <property type="term" value="F:class I DNA-(apurinic or apyrimidinic site) endonuclease activity"/>
    <property type="evidence" value="ECO:0007669"/>
    <property type="project" value="UniProtKB-EC"/>
</dbReference>
<keyword evidence="3" id="KW-0227">DNA damage</keyword>
<dbReference type="SUPFAM" id="SSF48150">
    <property type="entry name" value="DNA-glycosylase"/>
    <property type="match status" value="1"/>
</dbReference>
<name>B6AB41_CRYMR</name>
<evidence type="ECO:0000256" key="8">
    <source>
        <dbReference type="ARBA" id="ARBA00023295"/>
    </source>
</evidence>
<sequence length="449" mass="51686">MEKVQIPTNIYIPEYISLGITANELRISKCLPTGQSFSWYSIADGTFVGILGHRIFQMKELPNDTLYRCLYTACSNDNSNQYIQIKKRKMSTYEGSSTADVSPTNEVKYIKIKDSTDIYISDISNNQVSLIDGNISYYSDFNSINSPVENSTDNNQTQKSCNNYSNFNSVFYCCNSTPQQHIEHYFNLKFDWEKEYKNCHLYSEKSNKRITNYSLSNTYSIWSKSDKSILSCPIGIRMFNIDPVEATFSAIITANNNIPRITSIIERIRISYGTYICSIDHNKLLEETNNLNFCNNKIPNIRHYYSFPTCDEIFKNASIEHLKSHCGTGYRAKSIITSAKIIHDIGEFKYFNYLKSLEYHDAVSELLKLHGVGRKVADFILLSGLGFTQAVPIDTHMLKILKRYNHKFQNTSSLSKLCYEEASRYFREKFKLAPGWAQLVLFSNSIIKK</sequence>
<dbReference type="PANTHER" id="PTHR10242:SF2">
    <property type="entry name" value="N-GLYCOSYLASE_DNA LYASE"/>
    <property type="match status" value="1"/>
</dbReference>
<dbReference type="STRING" id="441375.B6AB41"/>
<dbReference type="InterPro" id="IPR003265">
    <property type="entry name" value="HhH-GPD_domain"/>
</dbReference>
<keyword evidence="6" id="KW-0456">Lyase</keyword>
<comment type="similarity">
    <text evidence="1">Belongs to the type-1 OGG1 family.</text>
</comment>
<dbReference type="EC" id="4.2.99.18" evidence="2"/>
<dbReference type="PANTHER" id="PTHR10242">
    <property type="entry name" value="8-OXOGUANINE DNA GLYCOSYLASE"/>
    <property type="match status" value="1"/>
</dbReference>
<evidence type="ECO:0000313" key="12">
    <source>
        <dbReference type="Proteomes" id="UP000001460"/>
    </source>
</evidence>
<evidence type="ECO:0000256" key="9">
    <source>
        <dbReference type="ARBA" id="ARBA00044632"/>
    </source>
</evidence>
<dbReference type="InterPro" id="IPR023170">
    <property type="entry name" value="HhH_base_excis_C"/>
</dbReference>
<dbReference type="GO" id="GO:0005634">
    <property type="term" value="C:nucleus"/>
    <property type="evidence" value="ECO:0007669"/>
    <property type="project" value="TreeGrafter"/>
</dbReference>
<dbReference type="Proteomes" id="UP000001460">
    <property type="component" value="Unassembled WGS sequence"/>
</dbReference>
<comment type="catalytic activity">
    <reaction evidence="9">
        <text>2'-deoxyribonucleotide-(2'-deoxyribose 5'-phosphate)-2'-deoxyribonucleotide-DNA = a 3'-end 2'-deoxyribonucleotide-(2,3-dehydro-2,3-deoxyribose 5'-phosphate)-DNA + a 5'-end 5'-phospho-2'-deoxyribonucleoside-DNA + H(+)</text>
        <dbReference type="Rhea" id="RHEA:66592"/>
        <dbReference type="Rhea" id="RHEA-COMP:13180"/>
        <dbReference type="Rhea" id="RHEA-COMP:16897"/>
        <dbReference type="Rhea" id="RHEA-COMP:17067"/>
        <dbReference type="ChEBI" id="CHEBI:15378"/>
        <dbReference type="ChEBI" id="CHEBI:136412"/>
        <dbReference type="ChEBI" id="CHEBI:157695"/>
        <dbReference type="ChEBI" id="CHEBI:167181"/>
        <dbReference type="EC" id="4.2.99.18"/>
    </reaction>
</comment>